<evidence type="ECO:0000256" key="2">
    <source>
        <dbReference type="SAM" id="MobiDB-lite"/>
    </source>
</evidence>
<dbReference type="Pfam" id="PF16010">
    <property type="entry name" value="CDH-cyt"/>
    <property type="match status" value="1"/>
</dbReference>
<name>A0A5C3L5J6_COPMA</name>
<organism evidence="4 5">
    <name type="scientific">Coprinopsis marcescibilis</name>
    <name type="common">Agaric fungus</name>
    <name type="synonym">Psathyrella marcescibilis</name>
    <dbReference type="NCBI Taxonomy" id="230819"/>
    <lineage>
        <taxon>Eukaryota</taxon>
        <taxon>Fungi</taxon>
        <taxon>Dikarya</taxon>
        <taxon>Basidiomycota</taxon>
        <taxon>Agaricomycotina</taxon>
        <taxon>Agaricomycetes</taxon>
        <taxon>Agaricomycetidae</taxon>
        <taxon>Agaricales</taxon>
        <taxon>Agaricineae</taxon>
        <taxon>Psathyrellaceae</taxon>
        <taxon>Coprinopsis</taxon>
    </lineage>
</organism>
<dbReference type="InterPro" id="IPR000254">
    <property type="entry name" value="CBD"/>
</dbReference>
<reference evidence="4 5" key="1">
    <citation type="journal article" date="2019" name="Nat. Ecol. Evol.">
        <title>Megaphylogeny resolves global patterns of mushroom evolution.</title>
        <authorList>
            <person name="Varga T."/>
            <person name="Krizsan K."/>
            <person name="Foldi C."/>
            <person name="Dima B."/>
            <person name="Sanchez-Garcia M."/>
            <person name="Sanchez-Ramirez S."/>
            <person name="Szollosi G.J."/>
            <person name="Szarkandi J.G."/>
            <person name="Papp V."/>
            <person name="Albert L."/>
            <person name="Andreopoulos W."/>
            <person name="Angelini C."/>
            <person name="Antonin V."/>
            <person name="Barry K.W."/>
            <person name="Bougher N.L."/>
            <person name="Buchanan P."/>
            <person name="Buyck B."/>
            <person name="Bense V."/>
            <person name="Catcheside P."/>
            <person name="Chovatia M."/>
            <person name="Cooper J."/>
            <person name="Damon W."/>
            <person name="Desjardin D."/>
            <person name="Finy P."/>
            <person name="Geml J."/>
            <person name="Haridas S."/>
            <person name="Hughes K."/>
            <person name="Justo A."/>
            <person name="Karasinski D."/>
            <person name="Kautmanova I."/>
            <person name="Kiss B."/>
            <person name="Kocsube S."/>
            <person name="Kotiranta H."/>
            <person name="LaButti K.M."/>
            <person name="Lechner B.E."/>
            <person name="Liimatainen K."/>
            <person name="Lipzen A."/>
            <person name="Lukacs Z."/>
            <person name="Mihaltcheva S."/>
            <person name="Morgado L.N."/>
            <person name="Niskanen T."/>
            <person name="Noordeloos M.E."/>
            <person name="Ohm R.A."/>
            <person name="Ortiz-Santana B."/>
            <person name="Ovrebo C."/>
            <person name="Racz N."/>
            <person name="Riley R."/>
            <person name="Savchenko A."/>
            <person name="Shiryaev A."/>
            <person name="Soop K."/>
            <person name="Spirin V."/>
            <person name="Szebenyi C."/>
            <person name="Tomsovsky M."/>
            <person name="Tulloss R.E."/>
            <person name="Uehling J."/>
            <person name="Grigoriev I.V."/>
            <person name="Vagvolgyi C."/>
            <person name="Papp T."/>
            <person name="Martin F.M."/>
            <person name="Miettinen O."/>
            <person name="Hibbett D.S."/>
            <person name="Nagy L.G."/>
        </authorList>
    </citation>
    <scope>NUCLEOTIDE SEQUENCE [LARGE SCALE GENOMIC DNA]</scope>
    <source>
        <strain evidence="4 5">CBS 121175</strain>
    </source>
</reference>
<feature type="region of interest" description="Disordered" evidence="2">
    <location>
        <begin position="256"/>
        <end position="284"/>
    </location>
</feature>
<dbReference type="EMBL" id="ML210157">
    <property type="protein sequence ID" value="TFK28284.1"/>
    <property type="molecule type" value="Genomic_DNA"/>
</dbReference>
<evidence type="ECO:0000313" key="5">
    <source>
        <dbReference type="Proteomes" id="UP000307440"/>
    </source>
</evidence>
<dbReference type="Proteomes" id="UP000307440">
    <property type="component" value="Unassembled WGS sequence"/>
</dbReference>
<dbReference type="InterPro" id="IPR015920">
    <property type="entry name" value="Cellobiose_DH-like_cyt"/>
</dbReference>
<evidence type="ECO:0000259" key="3">
    <source>
        <dbReference type="PROSITE" id="PS51164"/>
    </source>
</evidence>
<dbReference type="InterPro" id="IPR011042">
    <property type="entry name" value="6-blade_b-propeller_TolB-like"/>
</dbReference>
<feature type="domain" description="CBM1" evidence="3">
    <location>
        <begin position="730"/>
        <end position="784"/>
    </location>
</feature>
<dbReference type="InterPro" id="IPR035971">
    <property type="entry name" value="CBD_sf"/>
</dbReference>
<dbReference type="Pfam" id="PF22807">
    <property type="entry name" value="TrAA12"/>
    <property type="match status" value="1"/>
</dbReference>
<accession>A0A5C3L5J6</accession>
<keyword evidence="5" id="KW-1185">Reference proteome</keyword>
<dbReference type="CDD" id="cd09630">
    <property type="entry name" value="CDH_like_cytochrome"/>
    <property type="match status" value="1"/>
</dbReference>
<dbReference type="InterPro" id="IPR011041">
    <property type="entry name" value="Quinoprot_gluc/sorb_DH_b-prop"/>
</dbReference>
<evidence type="ECO:0000313" key="4">
    <source>
        <dbReference type="EMBL" id="TFK28284.1"/>
    </source>
</evidence>
<dbReference type="Gene3D" id="2.120.10.30">
    <property type="entry name" value="TolB, C-terminal domain"/>
    <property type="match status" value="1"/>
</dbReference>
<dbReference type="SMART" id="SM00236">
    <property type="entry name" value="fCBD"/>
    <property type="match status" value="1"/>
</dbReference>
<proteinExistence type="predicted"/>
<dbReference type="Gene3D" id="2.60.40.1210">
    <property type="entry name" value="Cellobiose dehydrogenase, cytochrome domain"/>
    <property type="match status" value="1"/>
</dbReference>
<dbReference type="STRING" id="230819.A0A5C3L5J6"/>
<keyword evidence="1" id="KW-0732">Signal</keyword>
<dbReference type="InterPro" id="IPR005018">
    <property type="entry name" value="DOMON_domain"/>
</dbReference>
<dbReference type="SMART" id="SM00664">
    <property type="entry name" value="DoH"/>
    <property type="match status" value="1"/>
</dbReference>
<dbReference type="GO" id="GO:0030248">
    <property type="term" value="F:cellulose binding"/>
    <property type="evidence" value="ECO:0007669"/>
    <property type="project" value="InterPro"/>
</dbReference>
<dbReference type="PANTHER" id="PTHR47190">
    <property type="entry name" value="DEHYDROGENASE, PUTATIVE-RELATED"/>
    <property type="match status" value="1"/>
</dbReference>
<gene>
    <name evidence="4" type="ORF">FA15DRAFT_652941</name>
</gene>
<sequence>MYHKLEGFSRPPDQFTSEDILPVPMLDRYCVRVYIKLTTFQSILDPLSCSVLTLVFQVNGQTVSQWSDPTTGVSFWRYHEQELDATWGYIFPPISGGAAPDDFIGIFQASSSTGYIGNSLGGSMRSNPLLVAWVDGTTPKISSRWAESYSPPSLYTGPRITILGSSGSNSQYQRIVYRCQNCTSWTGGVNGISPNGTHVFGFAYHSVSKPNTPSDINSGLYRHTHAGQYALDVGNARTTSYDDFLKILVNAPPLSGSAPSPSTTVPPPTPTIEPPSPSSTFVSCPGAPQPRYPLVAIDGWRVAPVLGSLTMPRGITIDSRGNLLVLERGKGLSGHVLDANGCVTSTKLVISDTQINHGVSVHPNGRRIIASSGDAAFSWDYDPVTMTATNKRTLVTGMNNFYHFTRTVHISRKYPNLFVLNVGSDGNIDLPTRQASAGRAQIRVFDYDTLPSTSVAFTSYGLRNDVGIAEDRAGSIHSIENSLDDAYRTINGQQRDIHTDNPAEKVYNLGDPSNPRGIFGGYPDCFTVWEPRDFTDSVKRVGDWFSQTNSGQYTDAWCEANAVKPSLVLPPHMAPLDMKFGVGNDTNLYVTLHGSWNRQPPQGYRVVIVPGKYSTSGEWSPSVPLSETKNTWSSILTNRNEAQCSGFGNANCFRPVGLVFNPTGENLYITSDTSGEVFILKRVSGPVVQPPSTQPPVSQPSTQPPVTQPPVTQPPPSTSRPPTTVAPPQSTQTLYGQCGGQGWNGPTVCASGAVCRVMTKPMMIKFPVLSGAGEDWGNAKSRCFGAAYISDNSWVTSQPTSNTTSKAHMMAFVFLACGAVSKAKPAPR</sequence>
<dbReference type="GO" id="GO:0005576">
    <property type="term" value="C:extracellular region"/>
    <property type="evidence" value="ECO:0007669"/>
    <property type="project" value="InterPro"/>
</dbReference>
<dbReference type="SUPFAM" id="SSF57180">
    <property type="entry name" value="Cellulose-binding domain"/>
    <property type="match status" value="1"/>
</dbReference>
<dbReference type="InterPro" id="IPR053208">
    <property type="entry name" value="GMC_Oxidoreductase_CD"/>
</dbReference>
<dbReference type="InterPro" id="IPR054539">
    <property type="entry name" value="Beta-prop_PDH"/>
</dbReference>
<dbReference type="OrthoDB" id="507128at2759"/>
<dbReference type="Pfam" id="PF00734">
    <property type="entry name" value="CBM_1"/>
    <property type="match status" value="1"/>
</dbReference>
<feature type="region of interest" description="Disordered" evidence="2">
    <location>
        <begin position="688"/>
        <end position="731"/>
    </location>
</feature>
<dbReference type="PROSITE" id="PS51164">
    <property type="entry name" value="CBM1_2"/>
    <property type="match status" value="1"/>
</dbReference>
<protein>
    <recommendedName>
        <fullName evidence="3">CBM1 domain-containing protein</fullName>
    </recommendedName>
</protein>
<dbReference type="SUPFAM" id="SSF49344">
    <property type="entry name" value="CBD9-like"/>
    <property type="match status" value="1"/>
</dbReference>
<evidence type="ECO:0000256" key="1">
    <source>
        <dbReference type="ARBA" id="ARBA00022729"/>
    </source>
</evidence>
<dbReference type="PANTHER" id="PTHR47190:SF1">
    <property type="entry name" value="GLUCOSE-METHANOL-CHOLINE OXIDOREDUCTASE N-TERMINAL DOMAIN-CONTAINING PROTEIN"/>
    <property type="match status" value="1"/>
</dbReference>
<dbReference type="SMR" id="A0A5C3L5J6"/>
<dbReference type="AlphaFoldDB" id="A0A5C3L5J6"/>
<dbReference type="SUPFAM" id="SSF50952">
    <property type="entry name" value="Soluble quinoprotein glucose dehydrogenase"/>
    <property type="match status" value="1"/>
</dbReference>
<feature type="compositionally biased region" description="Pro residues" evidence="2">
    <location>
        <begin position="264"/>
        <end position="277"/>
    </location>
</feature>
<feature type="compositionally biased region" description="Pro residues" evidence="2">
    <location>
        <begin position="688"/>
        <end position="719"/>
    </location>
</feature>
<dbReference type="GO" id="GO:0005975">
    <property type="term" value="P:carbohydrate metabolic process"/>
    <property type="evidence" value="ECO:0007669"/>
    <property type="project" value="InterPro"/>
</dbReference>